<name>A0A3V1IJD6_SALET</name>
<protein>
    <submittedName>
        <fullName evidence="1">Uncharacterized protein</fullName>
    </submittedName>
</protein>
<comment type="caution">
    <text evidence="1">The sequence shown here is derived from an EMBL/GenBank/DDBJ whole genome shotgun (WGS) entry which is preliminary data.</text>
</comment>
<accession>A0A3V1IJD6</accession>
<organism evidence="1">
    <name type="scientific">Salmonella enterica I</name>
    <dbReference type="NCBI Taxonomy" id="59201"/>
    <lineage>
        <taxon>Bacteria</taxon>
        <taxon>Pseudomonadati</taxon>
        <taxon>Pseudomonadota</taxon>
        <taxon>Gammaproteobacteria</taxon>
        <taxon>Enterobacterales</taxon>
        <taxon>Enterobacteriaceae</taxon>
        <taxon>Salmonella</taxon>
    </lineage>
</organism>
<dbReference type="AlphaFoldDB" id="A0A3V1IJD6"/>
<proteinExistence type="predicted"/>
<gene>
    <name evidence="1" type="ORF">ACV85_23790</name>
</gene>
<reference evidence="1" key="1">
    <citation type="submission" date="2018-06" db="EMBL/GenBank/DDBJ databases">
        <authorList>
            <consortium name="GenomeTrakr network: Whole genome sequencing for foodborne pathogen traceback"/>
        </authorList>
    </citation>
    <scope>NUCLEOTIDE SEQUENCE</scope>
    <source>
        <strain evidence="1">CFSAN030084</strain>
    </source>
</reference>
<dbReference type="EMBL" id="AAKLOM010000062">
    <property type="protein sequence ID" value="ECT0584797.1"/>
    <property type="molecule type" value="Genomic_DNA"/>
</dbReference>
<evidence type="ECO:0000313" key="1">
    <source>
        <dbReference type="EMBL" id="ECT0584797.1"/>
    </source>
</evidence>
<dbReference type="RefSeq" id="WP_031624782.1">
    <property type="nucleotide sequence ID" value="NZ_CP160156.1"/>
</dbReference>
<sequence length="139" mass="15677">MSDFIDFIKTGYLFGLGLNSTALDVRCKLGEPVHIYDEAQHSAIYNYGNIEFIFGRQGVASLEVKLYEDMCGVNILGAESFCSAKCMDFINILSGLTISYKKGRVIDNGFIIFFHEHHRASFDNDILMTISVIKPEDIY</sequence>